<dbReference type="GO" id="GO:0030572">
    <property type="term" value="F:phosphatidyltransferase activity"/>
    <property type="evidence" value="ECO:0007669"/>
    <property type="project" value="UniProtKB-ARBA"/>
</dbReference>
<proteinExistence type="predicted"/>
<name>A0A2M7G1A3_9BACT</name>
<dbReference type="AlphaFoldDB" id="A0A2M7G1A3"/>
<dbReference type="PANTHER" id="PTHR21248">
    <property type="entry name" value="CARDIOLIPIN SYNTHASE"/>
    <property type="match status" value="1"/>
</dbReference>
<feature type="region of interest" description="Disordered" evidence="1">
    <location>
        <begin position="14"/>
        <end position="53"/>
    </location>
</feature>
<dbReference type="Pfam" id="PF13091">
    <property type="entry name" value="PLDc_2"/>
    <property type="match status" value="2"/>
</dbReference>
<accession>A0A2M7G1A3</accession>
<dbReference type="SMART" id="SM00155">
    <property type="entry name" value="PLDc"/>
    <property type="match status" value="2"/>
</dbReference>
<dbReference type="EMBL" id="PFFQ01000052">
    <property type="protein sequence ID" value="PIW15498.1"/>
    <property type="molecule type" value="Genomic_DNA"/>
</dbReference>
<gene>
    <name evidence="3" type="ORF">COW36_16990</name>
</gene>
<dbReference type="GO" id="GO:0032049">
    <property type="term" value="P:cardiolipin biosynthetic process"/>
    <property type="evidence" value="ECO:0007669"/>
    <property type="project" value="UniProtKB-ARBA"/>
</dbReference>
<dbReference type="InterPro" id="IPR025202">
    <property type="entry name" value="PLD-like_dom"/>
</dbReference>
<dbReference type="Proteomes" id="UP000231019">
    <property type="component" value="Unassembled WGS sequence"/>
</dbReference>
<feature type="domain" description="PLD phosphodiesterase" evidence="2">
    <location>
        <begin position="564"/>
        <end position="591"/>
    </location>
</feature>
<dbReference type="InterPro" id="IPR001736">
    <property type="entry name" value="PLipase_D/transphosphatidylase"/>
</dbReference>
<dbReference type="PROSITE" id="PS50035">
    <property type="entry name" value="PLD"/>
    <property type="match status" value="2"/>
</dbReference>
<reference evidence="3 4" key="1">
    <citation type="submission" date="2017-09" db="EMBL/GenBank/DDBJ databases">
        <title>Depth-based differentiation of microbial function through sediment-hosted aquifers and enrichment of novel symbionts in the deep terrestrial subsurface.</title>
        <authorList>
            <person name="Probst A.J."/>
            <person name="Ladd B."/>
            <person name="Jarett J.K."/>
            <person name="Geller-Mcgrath D.E."/>
            <person name="Sieber C.M."/>
            <person name="Emerson J.B."/>
            <person name="Anantharaman K."/>
            <person name="Thomas B.C."/>
            <person name="Malmstrom R."/>
            <person name="Stieglmeier M."/>
            <person name="Klingl A."/>
            <person name="Woyke T."/>
            <person name="Ryan C.M."/>
            <person name="Banfield J.F."/>
        </authorList>
    </citation>
    <scope>NUCLEOTIDE SEQUENCE [LARGE SCALE GENOMIC DNA]</scope>
    <source>
        <strain evidence="3">CG17_big_fil_post_rev_8_21_14_2_50_48_46</strain>
    </source>
</reference>
<evidence type="ECO:0000313" key="3">
    <source>
        <dbReference type="EMBL" id="PIW15498.1"/>
    </source>
</evidence>
<organism evidence="3 4">
    <name type="scientific">bacterium (Candidatus Blackallbacteria) CG17_big_fil_post_rev_8_21_14_2_50_48_46</name>
    <dbReference type="NCBI Taxonomy" id="2014261"/>
    <lineage>
        <taxon>Bacteria</taxon>
        <taxon>Candidatus Blackallbacteria</taxon>
    </lineage>
</organism>
<sequence length="870" mass="95401">MSYYPPEPLVCEAPPPETLVCEAPAAPPPKPAPTRDHLPKPPSPGKSKPQLSFIDPGEELVCKAPPSTSFEMRPAPIPASQFDARLENSSLMATLDLELTDHDGFQTRSQGDIQGTIQSGSLTLNRDSFLPALQALKGQKQENAATNTSTEIKNIRFDAHTQAYILDLEVTKKILKIPVWDNFQVQFKANSQGQLEAVLKDNWFPDAKILNQLEASIRSTMRKKVPASVQETVRLNTRQQDNRLILEPEIKKLEIPLGQGTGLTLTGVNASQAHLKFDAAGNLGVNLKQIPFQASSKLDGPESQIAGPADKMQLHVDLALGKDQSRQVFAKGKLHLDLSAQETPQVKLGSDRLSDFLKSGTLVSDFSLHLKQVPGQSPQLAAHSEVSVKNADLGQGQPVELKTSLQLHFDQNQGLILETADHSYDPLKLNTTQNGVELFIDGKEFFPKMKAMIQSAQHSVDLETFMFTDDAVGNELATLLAQKAAGLDASGKKLATATGVAVRFIFNSWKGNAADGEASARMLENARKKIAKQIEASALTPPQKQAALSNLERNLNWTFFSEGILRSDHRKVMVIDGEQASVGGMNLGEHYLGEKSYHDLSIRMAGPEVREVQREFLENWYEFRKETPPTDWQAELKSPEELNNRLATLQSQGHFRNTAQVQTLVTDDRQVDIERGLVKLIDEAQSEINIEQAFFSDETILKHLSAAIDRGVRINIVVAETPLASGVFSAANLLSAHALAKRKAAGALGDVHYFSYARPAAEASSQIHAKAVSVDGKRALVGSANLIGRSLGSPFTRQDSEGKTSQALFNKEMSLLLENPQFVEEINQRLFQRDQVHYSRELNAEEILKAVEAAGGEKALRMQALAAPFT</sequence>
<feature type="domain" description="PLD phosphodiesterase" evidence="2">
    <location>
        <begin position="763"/>
        <end position="790"/>
    </location>
</feature>
<dbReference type="Gene3D" id="3.30.870.10">
    <property type="entry name" value="Endonuclease Chain A"/>
    <property type="match status" value="2"/>
</dbReference>
<dbReference type="SUPFAM" id="SSF56024">
    <property type="entry name" value="Phospholipase D/nuclease"/>
    <property type="match status" value="2"/>
</dbReference>
<evidence type="ECO:0000313" key="4">
    <source>
        <dbReference type="Proteomes" id="UP000231019"/>
    </source>
</evidence>
<evidence type="ECO:0000259" key="2">
    <source>
        <dbReference type="PROSITE" id="PS50035"/>
    </source>
</evidence>
<comment type="caution">
    <text evidence="3">The sequence shown here is derived from an EMBL/GenBank/DDBJ whole genome shotgun (WGS) entry which is preliminary data.</text>
</comment>
<dbReference type="CDD" id="cd09110">
    <property type="entry name" value="PLDc_CLS_1"/>
    <property type="match status" value="1"/>
</dbReference>
<dbReference type="PANTHER" id="PTHR21248:SF22">
    <property type="entry name" value="PHOSPHOLIPASE D"/>
    <property type="match status" value="1"/>
</dbReference>
<protein>
    <recommendedName>
        <fullName evidence="2">PLD phosphodiesterase domain-containing protein</fullName>
    </recommendedName>
</protein>
<evidence type="ECO:0000256" key="1">
    <source>
        <dbReference type="SAM" id="MobiDB-lite"/>
    </source>
</evidence>